<sequence length="490" mass="54042">MGAAISIPLAIPSMIASSLSSCFGAAMCSACLSSTNPLSKTFKSSIATRITYAIIFLINSVLSWVSLSNIISKKLEKLTWGLFKFGRSFCDDDNNCTGFTNVHRLNLSLGFLHIIIGLLLIGVRSTSNPRAVIQNGFWKTKIFIWLTFITLSFMIPDKFFVVWGNYFSIIFSTLFIGIETCLEKIEEGEIYLGDGEDGVLQNGNFWKTVLVGGTISMYLGCIIMSILMYIYFSHSGCNLNTTAITLNLVFTIVITTLSITPIVQEYNSNAGLAQASMCCIYCTYLIFSACLSEPDDKLCNPLIRSKGTRTISIVMGAFFTFVAVAYTTTRAAGNSAFSHSSSNAAYTDSQYDSVADIITSQPSLRNEMRLEAIRQAVNEGSLPESALNNPGYLYDDDDEDESGVGEEVAYTKYNYFLFHIIFFLATQYIAALLTINVGADENGDGEGSDFRPVGRTYFNTWVKIVSSWVCYALYTWSLIAPVLFPDRFGS</sequence>
<protein>
    <recommendedName>
        <fullName evidence="9">Membrane protein TMS1</fullName>
    </recommendedName>
</protein>
<feature type="transmembrane region" description="Helical" evidence="6">
    <location>
        <begin position="416"/>
        <end position="439"/>
    </location>
</feature>
<feature type="transmembrane region" description="Helical" evidence="6">
    <location>
        <begin position="160"/>
        <end position="178"/>
    </location>
</feature>
<feature type="transmembrane region" description="Helical" evidence="6">
    <location>
        <begin position="46"/>
        <end position="67"/>
    </location>
</feature>
<dbReference type="AlphaFoldDB" id="A0A1E4TRD7"/>
<keyword evidence="8" id="KW-1185">Reference proteome</keyword>
<dbReference type="PANTHER" id="PTHR10383:SF9">
    <property type="entry name" value="SERINE INCORPORATOR, ISOFORM F"/>
    <property type="match status" value="1"/>
</dbReference>
<feature type="transmembrane region" description="Helical" evidence="6">
    <location>
        <begin position="460"/>
        <end position="484"/>
    </location>
</feature>
<accession>A0A1E4TRD7</accession>
<dbReference type="STRING" id="669874.A0A1E4TRD7"/>
<dbReference type="GO" id="GO:0000329">
    <property type="term" value="C:fungal-type vacuole membrane"/>
    <property type="evidence" value="ECO:0007669"/>
    <property type="project" value="EnsemblFungi"/>
</dbReference>
<feature type="transmembrane region" description="Helical" evidence="6">
    <location>
        <begin position="209"/>
        <end position="232"/>
    </location>
</feature>
<dbReference type="GO" id="GO:0005768">
    <property type="term" value="C:endosome"/>
    <property type="evidence" value="ECO:0007669"/>
    <property type="project" value="EnsemblFungi"/>
</dbReference>
<evidence type="ECO:0000313" key="7">
    <source>
        <dbReference type="EMBL" id="ODV94306.1"/>
    </source>
</evidence>
<dbReference type="Proteomes" id="UP000094236">
    <property type="component" value="Unassembled WGS sequence"/>
</dbReference>
<reference evidence="8" key="1">
    <citation type="submission" date="2016-05" db="EMBL/GenBank/DDBJ databases">
        <title>Comparative genomics of biotechnologically important yeasts.</title>
        <authorList>
            <consortium name="DOE Joint Genome Institute"/>
            <person name="Riley R."/>
            <person name="Haridas S."/>
            <person name="Wolfe K.H."/>
            <person name="Lopes M.R."/>
            <person name="Hittinger C.T."/>
            <person name="Goker M."/>
            <person name="Salamov A."/>
            <person name="Wisecaver J."/>
            <person name="Long T.M."/>
            <person name="Aerts A.L."/>
            <person name="Barry K."/>
            <person name="Choi C."/>
            <person name="Clum A."/>
            <person name="Coughlan A.Y."/>
            <person name="Deshpande S."/>
            <person name="Douglass A.P."/>
            <person name="Hanson S.J."/>
            <person name="Klenk H.-P."/>
            <person name="Labutti K."/>
            <person name="Lapidus A."/>
            <person name="Lindquist E."/>
            <person name="Lipzen A."/>
            <person name="Meier-Kolthoff J.P."/>
            <person name="Ohm R.A."/>
            <person name="Otillar R.P."/>
            <person name="Pangilinan J."/>
            <person name="Peng Y."/>
            <person name="Rokas A."/>
            <person name="Rosa C.A."/>
            <person name="Scheuner C."/>
            <person name="Sibirny A.A."/>
            <person name="Slot J.C."/>
            <person name="Stielow J.B."/>
            <person name="Sun H."/>
            <person name="Kurtzman C.P."/>
            <person name="Blackwell M."/>
            <person name="Grigoriev I.V."/>
            <person name="Jeffries T.W."/>
        </authorList>
    </citation>
    <scope>NUCLEOTIDE SEQUENCE [LARGE SCALE GENOMIC DNA]</scope>
    <source>
        <strain evidence="8">NRRL Y-2460</strain>
    </source>
</reference>
<gene>
    <name evidence="7" type="ORF">PACTADRAFT_51164</name>
</gene>
<dbReference type="InterPro" id="IPR005016">
    <property type="entry name" value="TDE1/TMS"/>
</dbReference>
<keyword evidence="5 6" id="KW-0472">Membrane</keyword>
<evidence type="ECO:0000256" key="3">
    <source>
        <dbReference type="ARBA" id="ARBA00022692"/>
    </source>
</evidence>
<evidence type="ECO:0000256" key="6">
    <source>
        <dbReference type="SAM" id="Phobius"/>
    </source>
</evidence>
<evidence type="ECO:0000256" key="1">
    <source>
        <dbReference type="ARBA" id="ARBA00004141"/>
    </source>
</evidence>
<evidence type="ECO:0000256" key="5">
    <source>
        <dbReference type="ARBA" id="ARBA00023136"/>
    </source>
</evidence>
<dbReference type="EMBL" id="KV454016">
    <property type="protein sequence ID" value="ODV94306.1"/>
    <property type="molecule type" value="Genomic_DNA"/>
</dbReference>
<dbReference type="PANTHER" id="PTHR10383">
    <property type="entry name" value="SERINE INCORPORATOR"/>
    <property type="match status" value="1"/>
</dbReference>
<feature type="transmembrane region" description="Helical" evidence="6">
    <location>
        <begin position="136"/>
        <end position="153"/>
    </location>
</feature>
<feature type="transmembrane region" description="Helical" evidence="6">
    <location>
        <begin position="311"/>
        <end position="329"/>
    </location>
</feature>
<dbReference type="Pfam" id="PF03348">
    <property type="entry name" value="Serinc"/>
    <property type="match status" value="1"/>
</dbReference>
<evidence type="ECO:0000256" key="4">
    <source>
        <dbReference type="ARBA" id="ARBA00022989"/>
    </source>
</evidence>
<proteinExistence type="inferred from homology"/>
<dbReference type="OrthoDB" id="5963193at2759"/>
<feature type="transmembrane region" description="Helical" evidence="6">
    <location>
        <begin position="244"/>
        <end position="264"/>
    </location>
</feature>
<feature type="transmembrane region" description="Helical" evidence="6">
    <location>
        <begin position="270"/>
        <end position="291"/>
    </location>
</feature>
<keyword evidence="4 6" id="KW-1133">Transmembrane helix</keyword>
<evidence type="ECO:0008006" key="9">
    <source>
        <dbReference type="Google" id="ProtNLM"/>
    </source>
</evidence>
<name>A0A1E4TRD7_PACTA</name>
<keyword evidence="3 6" id="KW-0812">Transmembrane</keyword>
<feature type="transmembrane region" description="Helical" evidence="6">
    <location>
        <begin position="105"/>
        <end position="124"/>
    </location>
</feature>
<evidence type="ECO:0000256" key="2">
    <source>
        <dbReference type="ARBA" id="ARBA00006665"/>
    </source>
</evidence>
<comment type="similarity">
    <text evidence="2">Belongs to the TDE1 family.</text>
</comment>
<comment type="subcellular location">
    <subcellularLocation>
        <location evidence="1">Membrane</location>
        <topology evidence="1">Multi-pass membrane protein</topology>
    </subcellularLocation>
</comment>
<organism evidence="7 8">
    <name type="scientific">Pachysolen tannophilus NRRL Y-2460</name>
    <dbReference type="NCBI Taxonomy" id="669874"/>
    <lineage>
        <taxon>Eukaryota</taxon>
        <taxon>Fungi</taxon>
        <taxon>Dikarya</taxon>
        <taxon>Ascomycota</taxon>
        <taxon>Saccharomycotina</taxon>
        <taxon>Pichiomycetes</taxon>
        <taxon>Pachysolenaceae</taxon>
        <taxon>Pachysolen</taxon>
    </lineage>
</organism>
<dbReference type="GO" id="GO:0045121">
    <property type="term" value="C:membrane raft"/>
    <property type="evidence" value="ECO:0007669"/>
    <property type="project" value="EnsemblFungi"/>
</dbReference>
<evidence type="ECO:0000313" key="8">
    <source>
        <dbReference type="Proteomes" id="UP000094236"/>
    </source>
</evidence>